<dbReference type="InterPro" id="IPR037523">
    <property type="entry name" value="VOC_core"/>
</dbReference>
<dbReference type="AlphaFoldDB" id="A0A8D5UFZ8"/>
<evidence type="ECO:0000313" key="3">
    <source>
        <dbReference type="Proteomes" id="UP000677436"/>
    </source>
</evidence>
<dbReference type="SUPFAM" id="SSF54593">
    <property type="entry name" value="Glyoxalase/Bleomycin resistance protein/Dihydroxybiphenyl dioxygenase"/>
    <property type="match status" value="1"/>
</dbReference>
<accession>A0A8D5UFZ8</accession>
<dbReference type="PANTHER" id="PTHR36437:SF2">
    <property type="entry name" value="GLYOXALASE_BLEOMYCIN RESISTANCE PROTEIN_DIOXYGENASE"/>
    <property type="match status" value="1"/>
</dbReference>
<dbReference type="Pfam" id="PF00903">
    <property type="entry name" value="Glyoxalase"/>
    <property type="match status" value="1"/>
</dbReference>
<evidence type="ECO:0000259" key="1">
    <source>
        <dbReference type="PROSITE" id="PS51819"/>
    </source>
</evidence>
<dbReference type="RefSeq" id="WP_212773004.1">
    <property type="nucleotide sequence ID" value="NZ_AP024601.1"/>
</dbReference>
<dbReference type="PANTHER" id="PTHR36437">
    <property type="entry name" value="GLYOXALASE/BLEOMYCIN RESISTANCE PROTEIN/DIOXYGENASE"/>
    <property type="match status" value="1"/>
</dbReference>
<keyword evidence="3" id="KW-1185">Reference proteome</keyword>
<dbReference type="KEGG" id="pabs:JIR001_24750"/>
<proteinExistence type="predicted"/>
<organism evidence="2 3">
    <name type="scientific">Polycladomyces abyssicola</name>
    <dbReference type="NCBI Taxonomy" id="1125966"/>
    <lineage>
        <taxon>Bacteria</taxon>
        <taxon>Bacillati</taxon>
        <taxon>Bacillota</taxon>
        <taxon>Bacilli</taxon>
        <taxon>Bacillales</taxon>
        <taxon>Thermoactinomycetaceae</taxon>
        <taxon>Polycladomyces</taxon>
    </lineage>
</organism>
<gene>
    <name evidence="2" type="ORF">JIR001_24750</name>
</gene>
<name>A0A8D5UFZ8_9BACL</name>
<evidence type="ECO:0000313" key="2">
    <source>
        <dbReference type="EMBL" id="BCU82692.1"/>
    </source>
</evidence>
<dbReference type="Proteomes" id="UP000677436">
    <property type="component" value="Chromosome"/>
</dbReference>
<dbReference type="PROSITE" id="PS51819">
    <property type="entry name" value="VOC"/>
    <property type="match status" value="1"/>
</dbReference>
<feature type="domain" description="VOC" evidence="1">
    <location>
        <begin position="4"/>
        <end position="124"/>
    </location>
</feature>
<dbReference type="EMBL" id="AP024601">
    <property type="protein sequence ID" value="BCU82692.1"/>
    <property type="molecule type" value="Genomic_DNA"/>
</dbReference>
<dbReference type="Gene3D" id="3.10.180.10">
    <property type="entry name" value="2,3-Dihydroxybiphenyl 1,2-Dioxygenase, domain 1"/>
    <property type="match status" value="1"/>
</dbReference>
<sequence>MIEKLTHVTVVVDDYDRALTWYTEKLGFEVQDNAEYGPGYRWVTIRPREQQDVVIVLHQPHETETALQTGNVSHWVFSTRDCRKTVEELRGRGVKIVREPEEVPWGVQAIFEDLYGNHFVLVQPAEGI</sequence>
<reference evidence="2" key="2">
    <citation type="journal article" date="2021" name="Microbiol. Resour. Announc.">
        <title>Complete Genome Sequence of Polycladomyces abyssicola JIR-001T, Isolated from Hemipelagic Sediment in Deep Seawater.</title>
        <authorList>
            <person name="Tsubouchi T."/>
            <person name="Kaneko Y."/>
        </authorList>
    </citation>
    <scope>NUCLEOTIDE SEQUENCE</scope>
    <source>
        <strain evidence="2">JIR-001</strain>
    </source>
</reference>
<protein>
    <recommendedName>
        <fullName evidence="1">VOC domain-containing protein</fullName>
    </recommendedName>
</protein>
<dbReference type="InterPro" id="IPR004360">
    <property type="entry name" value="Glyas_Fos-R_dOase_dom"/>
</dbReference>
<dbReference type="InterPro" id="IPR029068">
    <property type="entry name" value="Glyas_Bleomycin-R_OHBP_Dase"/>
</dbReference>
<reference evidence="2" key="1">
    <citation type="journal article" date="2013" name="Int. J. Syst. Evol. Microbiol.">
        <title>Polycladomyces abyssicola gen. nov., sp. nov., a thermophilic filamentous bacterium isolated from hemipelagic sediment.</title>
        <authorList>
            <person name="Tsubouchi T."/>
            <person name="Shimane Y."/>
            <person name="Mori K."/>
            <person name="Usui K."/>
            <person name="Hiraki T."/>
            <person name="Tame A."/>
            <person name="Uematsu K."/>
            <person name="Maruyama T."/>
            <person name="Hatada Y."/>
        </authorList>
    </citation>
    <scope>NUCLEOTIDE SEQUENCE</scope>
    <source>
        <strain evidence="2">JIR-001</strain>
    </source>
</reference>